<reference evidence="1 2" key="1">
    <citation type="journal article" date="2021" name="Hortic Res">
        <title>High-quality reference genome and annotation aids understanding of berry development for evergreen blueberry (Vaccinium darrowii).</title>
        <authorList>
            <person name="Yu J."/>
            <person name="Hulse-Kemp A.M."/>
            <person name="Babiker E."/>
            <person name="Staton M."/>
        </authorList>
    </citation>
    <scope>NUCLEOTIDE SEQUENCE [LARGE SCALE GENOMIC DNA]</scope>
    <source>
        <strain evidence="2">cv. NJ 8807/NJ 8810</strain>
        <tissue evidence="1">Young leaf</tissue>
    </source>
</reference>
<evidence type="ECO:0000313" key="2">
    <source>
        <dbReference type="Proteomes" id="UP000828048"/>
    </source>
</evidence>
<dbReference type="Proteomes" id="UP000828048">
    <property type="component" value="Chromosome 2"/>
</dbReference>
<organism evidence="1 2">
    <name type="scientific">Vaccinium darrowii</name>
    <dbReference type="NCBI Taxonomy" id="229202"/>
    <lineage>
        <taxon>Eukaryota</taxon>
        <taxon>Viridiplantae</taxon>
        <taxon>Streptophyta</taxon>
        <taxon>Embryophyta</taxon>
        <taxon>Tracheophyta</taxon>
        <taxon>Spermatophyta</taxon>
        <taxon>Magnoliopsida</taxon>
        <taxon>eudicotyledons</taxon>
        <taxon>Gunneridae</taxon>
        <taxon>Pentapetalae</taxon>
        <taxon>asterids</taxon>
        <taxon>Ericales</taxon>
        <taxon>Ericaceae</taxon>
        <taxon>Vaccinioideae</taxon>
        <taxon>Vaccinieae</taxon>
        <taxon>Vaccinium</taxon>
    </lineage>
</organism>
<proteinExistence type="predicted"/>
<keyword evidence="2" id="KW-1185">Reference proteome</keyword>
<name>A0ACB7WZ72_9ERIC</name>
<evidence type="ECO:0000313" key="1">
    <source>
        <dbReference type="EMBL" id="KAH7833721.1"/>
    </source>
</evidence>
<gene>
    <name evidence="1" type="ORF">Vadar_009053</name>
</gene>
<sequence length="765" mass="86946">MTSVLQNHFLIPLEDFPQNPECNFELRAQECVSLVKKCKNLREFKQAHAHTLKLGIFWSSFVASNLVATCALSNWGSMDYACSIFRQIEEPGSFAFNHMIRGHVKDMNLEQALQVFDEMLECGVEPDNFTYPPLLKACANLPALKEGKQIHGHCFKLGFGDDLFVQNSLINMYGKCGEISLSCAVFDKMDQRSVASWSSLIAAHASLGMWEKCLEIFRDMGSEGCWRAEESMLVNVISACTHLGALDLGRCTHGSLVRTMSGLNVIVETSLIDMYVKCASLDKGLFIFQRMTEKNQMSYAVIISGLAMHGRGREALKLFDEMLAQGLKPDDVVYVGVLHACSHAGLVEEGLKYFGRMELEHGVVPTIKHYGCMVDLLGRVGKLKEACEFIKNISIEPKEVLWRTILNACRVNQNVEIGEVAARELSLLDSRNAGDYVVLSNLYAKSQRWRDVVKTRKEMMCKGLIQTPGFSLVEAKRKVYRFVSQDTSFPKCDGVYEMIHQMEWQLKFEGYSPDTSVVLHDVDEEEKRRRLSSHSQKLAIAFALLHTSQDCPIRIVRNIRMCSDCHTYTKFISSIYEREITVRDRNQFHHFKDGTCSWKYGHGNCGCWQFVCHGNSSSLSAFKPTLGLPESDRQLQQLFRLLPPTPAEEKKATRNPKRVIACVSYPQEALDTCTPELKDYYKMVEESEEKGKYAINLDWLRLGVGLLLDSSKPQRLKIQDFQSFEKVEKVDESEENVRSIILESSIVGEMTFFKHFEDYKEDVSI</sequence>
<dbReference type="EMBL" id="CM037152">
    <property type="protein sequence ID" value="KAH7833721.1"/>
    <property type="molecule type" value="Genomic_DNA"/>
</dbReference>
<comment type="caution">
    <text evidence="1">The sequence shown here is derived from an EMBL/GenBank/DDBJ whole genome shotgun (WGS) entry which is preliminary data.</text>
</comment>
<accession>A0ACB7WZ72</accession>
<protein>
    <submittedName>
        <fullName evidence="1">Uncharacterized protein</fullName>
    </submittedName>
</protein>